<proteinExistence type="predicted"/>
<keyword evidence="1" id="KW-1015">Disulfide bond</keyword>
<protein>
    <recommendedName>
        <fullName evidence="2">C-type lectin domain-containing protein</fullName>
    </recommendedName>
</protein>
<dbReference type="PANTHER" id="PTHR45784">
    <property type="entry name" value="C-TYPE LECTIN DOMAIN FAMILY 20 MEMBER A-RELATED"/>
    <property type="match status" value="1"/>
</dbReference>
<dbReference type="Ensembl" id="ENSNMLT00000006364.1">
    <property type="protein sequence ID" value="ENSNMLP00000005533.1"/>
    <property type="gene ID" value="ENSNMLG00000004069.1"/>
</dbReference>
<dbReference type="PROSITE" id="PS00615">
    <property type="entry name" value="C_TYPE_LECTIN_1"/>
    <property type="match status" value="1"/>
</dbReference>
<dbReference type="Proteomes" id="UP000694523">
    <property type="component" value="Unplaced"/>
</dbReference>
<dbReference type="InterPro" id="IPR001304">
    <property type="entry name" value="C-type_lectin-like"/>
</dbReference>
<evidence type="ECO:0000256" key="1">
    <source>
        <dbReference type="ARBA" id="ARBA00023157"/>
    </source>
</evidence>
<evidence type="ECO:0000313" key="3">
    <source>
        <dbReference type="Ensembl" id="ENSNMLP00000005533.1"/>
    </source>
</evidence>
<feature type="domain" description="C-type lectin" evidence="2">
    <location>
        <begin position="6"/>
        <end position="60"/>
    </location>
</feature>
<organism evidence="3 4">
    <name type="scientific">Neogobius melanostomus</name>
    <name type="common">round goby</name>
    <dbReference type="NCBI Taxonomy" id="47308"/>
    <lineage>
        <taxon>Eukaryota</taxon>
        <taxon>Metazoa</taxon>
        <taxon>Chordata</taxon>
        <taxon>Craniata</taxon>
        <taxon>Vertebrata</taxon>
        <taxon>Euteleostomi</taxon>
        <taxon>Actinopterygii</taxon>
        <taxon>Neopterygii</taxon>
        <taxon>Teleostei</taxon>
        <taxon>Neoteleostei</taxon>
        <taxon>Acanthomorphata</taxon>
        <taxon>Gobiaria</taxon>
        <taxon>Gobiiformes</taxon>
        <taxon>Gobioidei</taxon>
        <taxon>Gobiidae</taxon>
        <taxon>Benthophilinae</taxon>
        <taxon>Neogobiini</taxon>
        <taxon>Neogobius</taxon>
    </lineage>
</organism>
<feature type="domain" description="C-type lectin" evidence="2">
    <location>
        <begin position="71"/>
        <end position="176"/>
    </location>
</feature>
<dbReference type="Gene3D" id="3.10.100.10">
    <property type="entry name" value="Mannose-Binding Protein A, subunit A"/>
    <property type="match status" value="2"/>
</dbReference>
<dbReference type="PANTHER" id="PTHR45784:SF3">
    <property type="entry name" value="C-TYPE LECTIN DOMAIN FAMILY 4 MEMBER K-LIKE-RELATED"/>
    <property type="match status" value="1"/>
</dbReference>
<evidence type="ECO:0000259" key="2">
    <source>
        <dbReference type="PROSITE" id="PS50041"/>
    </source>
</evidence>
<dbReference type="InterPro" id="IPR018378">
    <property type="entry name" value="C-type_lectin_CS"/>
</dbReference>
<dbReference type="InterPro" id="IPR016186">
    <property type="entry name" value="C-type_lectin-like/link_sf"/>
</dbReference>
<dbReference type="SMART" id="SM00034">
    <property type="entry name" value="CLECT"/>
    <property type="match status" value="1"/>
</dbReference>
<reference evidence="3" key="2">
    <citation type="submission" date="2025-09" db="UniProtKB">
        <authorList>
            <consortium name="Ensembl"/>
        </authorList>
    </citation>
    <scope>IDENTIFICATION</scope>
</reference>
<keyword evidence="4" id="KW-1185">Reference proteome</keyword>
<evidence type="ECO:0000313" key="4">
    <source>
        <dbReference type="Proteomes" id="UP000694523"/>
    </source>
</evidence>
<name>A0A8C6SGQ0_9GOBI</name>
<reference evidence="3" key="1">
    <citation type="submission" date="2025-08" db="UniProtKB">
        <authorList>
            <consortium name="Ensembl"/>
        </authorList>
    </citation>
    <scope>IDENTIFICATION</scope>
</reference>
<sequence>MENGFNSWRWSVNNTLNPGGYQNWTLNKPDNVNASEHCGIMWNGQWDDVFCNDALPFVCFNGSTDPGLKNYTFVSTNMMWPQALSHCRQHYTDLAMIMDEDENTAVASVIPPSTAVGVWIGLHRNPWQWIGSGSRFTNWATGQPDNNNGVEHCAIMDADSLWRDENCELARPFYCRHDFKTKVHRIKLTLQTGANLSDPFVYNQIIQQIGAKFKDKGLADFKLIWKPQKV</sequence>
<accession>A0A8C6SGQ0</accession>
<dbReference type="PROSITE" id="PS50041">
    <property type="entry name" value="C_TYPE_LECTIN_2"/>
    <property type="match status" value="2"/>
</dbReference>
<dbReference type="Pfam" id="PF00059">
    <property type="entry name" value="Lectin_C"/>
    <property type="match status" value="2"/>
</dbReference>
<dbReference type="SUPFAM" id="SSF56436">
    <property type="entry name" value="C-type lectin-like"/>
    <property type="match status" value="2"/>
</dbReference>
<dbReference type="AlphaFoldDB" id="A0A8C6SGQ0"/>
<dbReference type="InterPro" id="IPR016187">
    <property type="entry name" value="CTDL_fold"/>
</dbReference>